<dbReference type="CDD" id="cd16325">
    <property type="entry name" value="LolA"/>
    <property type="match status" value="1"/>
</dbReference>
<dbReference type="InterPro" id="IPR029046">
    <property type="entry name" value="LolA/LolB/LppX"/>
</dbReference>
<gene>
    <name evidence="3" type="ORF">HCR_04880</name>
</gene>
<keyword evidence="1 2" id="KW-0732">Signal</keyword>
<evidence type="ECO:0000256" key="2">
    <source>
        <dbReference type="SAM" id="SignalP"/>
    </source>
</evidence>
<evidence type="ECO:0000313" key="4">
    <source>
        <dbReference type="Proteomes" id="UP001321445"/>
    </source>
</evidence>
<dbReference type="Pfam" id="PF03548">
    <property type="entry name" value="LolA"/>
    <property type="match status" value="1"/>
</dbReference>
<sequence>MKKTALYILFTSSLFASLSIPGQIRASFHQTVVNSENNQTLDYRGLVWMRLPNEAKWIYKEPVEKIICLTQNRAWIIEPELEQATLFQLEKAIPLLKILKKAKKSGPNRYNAEYEGVEYRIVTNNKGQLKQIEYTDEMGNRVTLAFENVETEPFDDSFLKCTIPEEYDLIDGRY</sequence>
<evidence type="ECO:0000256" key="1">
    <source>
        <dbReference type="ARBA" id="ARBA00022729"/>
    </source>
</evidence>
<reference evidence="3 4" key="1">
    <citation type="submission" date="2023-03" db="EMBL/GenBank/DDBJ databases">
        <title>Description of Hydrogenimonas sp. ISO32.</title>
        <authorList>
            <person name="Mino S."/>
            <person name="Fukazawa S."/>
            <person name="Sawabe T."/>
        </authorList>
    </citation>
    <scope>NUCLEOTIDE SEQUENCE [LARGE SCALE GENOMIC DNA]</scope>
    <source>
        <strain evidence="3 4">ISO32</strain>
    </source>
</reference>
<evidence type="ECO:0008006" key="5">
    <source>
        <dbReference type="Google" id="ProtNLM"/>
    </source>
</evidence>
<dbReference type="PANTHER" id="PTHR35869:SF1">
    <property type="entry name" value="OUTER-MEMBRANE LIPOPROTEIN CARRIER PROTEIN"/>
    <property type="match status" value="1"/>
</dbReference>
<protein>
    <recommendedName>
        <fullName evidence="5">Outer-membrane lipoprotein carrier protein</fullName>
    </recommendedName>
</protein>
<dbReference type="PANTHER" id="PTHR35869">
    <property type="entry name" value="OUTER-MEMBRANE LIPOPROTEIN CARRIER PROTEIN"/>
    <property type="match status" value="1"/>
</dbReference>
<accession>A0ABN6WT72</accession>
<dbReference type="RefSeq" id="WP_286337379.1">
    <property type="nucleotide sequence ID" value="NZ_AP027370.1"/>
</dbReference>
<dbReference type="EMBL" id="AP027370">
    <property type="protein sequence ID" value="BDY12176.1"/>
    <property type="molecule type" value="Genomic_DNA"/>
</dbReference>
<organism evidence="3 4">
    <name type="scientific">Hydrogenimonas cancrithermarum</name>
    <dbReference type="NCBI Taxonomy" id="2993563"/>
    <lineage>
        <taxon>Bacteria</taxon>
        <taxon>Pseudomonadati</taxon>
        <taxon>Campylobacterota</taxon>
        <taxon>Epsilonproteobacteria</taxon>
        <taxon>Campylobacterales</taxon>
        <taxon>Hydrogenimonadaceae</taxon>
        <taxon>Hydrogenimonas</taxon>
    </lineage>
</organism>
<evidence type="ECO:0000313" key="3">
    <source>
        <dbReference type="EMBL" id="BDY12176.1"/>
    </source>
</evidence>
<dbReference type="SUPFAM" id="SSF89392">
    <property type="entry name" value="Prokaryotic lipoproteins and lipoprotein localization factors"/>
    <property type="match status" value="1"/>
</dbReference>
<feature type="signal peptide" evidence="2">
    <location>
        <begin position="1"/>
        <end position="16"/>
    </location>
</feature>
<keyword evidence="4" id="KW-1185">Reference proteome</keyword>
<feature type="chain" id="PRO_5046219153" description="Outer-membrane lipoprotein carrier protein" evidence="2">
    <location>
        <begin position="17"/>
        <end position="174"/>
    </location>
</feature>
<dbReference type="Proteomes" id="UP001321445">
    <property type="component" value="Chromosome"/>
</dbReference>
<proteinExistence type="predicted"/>
<dbReference type="NCBIfam" id="NF000663">
    <property type="entry name" value="PRK00031.2-1"/>
    <property type="match status" value="1"/>
</dbReference>
<dbReference type="Gene3D" id="2.50.20.10">
    <property type="entry name" value="Lipoprotein localisation LolA/LolB/LppX"/>
    <property type="match status" value="1"/>
</dbReference>
<dbReference type="InterPro" id="IPR004564">
    <property type="entry name" value="OM_lipoprot_carrier_LolA-like"/>
</dbReference>
<name>A0ABN6WT72_9BACT</name>